<dbReference type="Proteomes" id="UP000245626">
    <property type="component" value="Unassembled WGS sequence"/>
</dbReference>
<protein>
    <submittedName>
        <fullName evidence="1">Uncharacterized protein</fullName>
    </submittedName>
</protein>
<dbReference type="EMBL" id="KZ820019">
    <property type="protein sequence ID" value="PWN49672.1"/>
    <property type="molecule type" value="Genomic_DNA"/>
</dbReference>
<proteinExistence type="predicted"/>
<reference evidence="1 2" key="1">
    <citation type="journal article" date="2018" name="Mol. Biol. Evol.">
        <title>Broad Genomic Sampling Reveals a Smut Pathogenic Ancestry of the Fungal Clade Ustilaginomycotina.</title>
        <authorList>
            <person name="Kijpornyongpan T."/>
            <person name="Mondo S.J."/>
            <person name="Barry K."/>
            <person name="Sandor L."/>
            <person name="Lee J."/>
            <person name="Lipzen A."/>
            <person name="Pangilinan J."/>
            <person name="LaButti K."/>
            <person name="Hainaut M."/>
            <person name="Henrissat B."/>
            <person name="Grigoriev I.V."/>
            <person name="Spatafora J.W."/>
            <person name="Aime M.C."/>
        </authorList>
    </citation>
    <scope>NUCLEOTIDE SEQUENCE [LARGE SCALE GENOMIC DNA]</scope>
    <source>
        <strain evidence="1 2">SA 807</strain>
    </source>
</reference>
<name>A0ACD0NV52_9BASI</name>
<keyword evidence="2" id="KW-1185">Reference proteome</keyword>
<gene>
    <name evidence="1" type="ORF">IE53DRAFT_388080</name>
</gene>
<evidence type="ECO:0000313" key="2">
    <source>
        <dbReference type="Proteomes" id="UP000245626"/>
    </source>
</evidence>
<evidence type="ECO:0000313" key="1">
    <source>
        <dbReference type="EMBL" id="PWN49672.1"/>
    </source>
</evidence>
<sequence>MTTSSSPCNDGSLGPTSSCRFFDFTITFENVVLAILPSVLLIACLLFRLVVLLRKPNLVSSPSTVGSFGQLVGSRDPTSLLRIFTTSSFAFINVVALGVAFGSGSRGGQAAKDALQAATLLPALVLTLASSLLLVPVSFLERRRTRGGPLIIPLWAFSSLLCDAARIRTFTSVPEVHRSSFFGIFVASFAVKACILATENTSGIDLLERSTRESRAGFLSRMTFFWLVPMILSGYREPLKMENLEPLKPEFGSGKLRESFQGVWFAKDAQADSDATPPSPTKGGYSEARPRASGFSDTKRISQSDDVSSTFELKDLQGTIKPAPPRRKAVQGQGLLWVFFKAFPLALLAPIPPALIYTLAKLALPFLVSRTLTFAQSYGDQKEEAPQPAAYGWGLVGAYGLIYLVIAFSNGQYWWSVSKLTTKLRGALVQAMYEKGLALHMDAARRMGGGSAANMMSVDVERVVNCIDPVHRLWSAAITVSVGTFLLYQQLGLTFLAGLVTIVACLFTTPILSRGIGARQKAWSSLTDSRVNLLSSVINEIKGVKYSAYEGIMSRRLKVARRDEIEAMTTYYRQFVAVITFTNLTAQMMEISLFVTLAIVDRLTGSDRFNTNTVFTTLTIVTLVEEPLLLVGQNYARIVTAFASLKRIDAFLREEERAVAITTTDKPPRVLISTNTEGQGQVIRPAARFKDANIGFKDTTILSGIDIAFPKGKLTMLCGRLGCGKSTLLHAILGEADVLEGEAELALLSHRVAYVSQDVWLQESLSIKENVRFGSTLWDPTRYRDVLRSCSLDVDIASLTEGEETECKALSGGQRQRVAVARALYSQAESYILDDVTSALDAETASHLWRSILGPQGSLVGKTVIMATNAVHLLHHADWIIRLEEGKIAEQGRYEDISVKGKAAINGGSEDEEKAANEVDQSTLSNQSTQVKSDKEELVASGSVKLSSYMLWIKAIGIPIMFLSNFACILAIAFPIASQYFLQYWASSSSEDSSNLLAAKAVGLTLLNIGMMVFLALDIGFLMIPGASRAGQRLHDQELDGVLGSSICFFDKNPIGRITNRFSQDLFILDFEFPLAFLNLQGNSLSLLASMITMVIPAPFILIVWVNVFAAGFVIQRLYAPTSRQLRRIEMAKKSPLYSLFGETSSASGLATLRGLWRQHTLMEMNSSLLDESQAPYYYLFAVRRWLQTCLSLLSTIINVALVAIVVILRHSSSVGAIGVALVQATRVTSMLNQTIFALTEAEIAAVALERIENFKNLEPESKEGGGDGEGKREEEQQQQQLIRGVVEYKGVTISYNPDSRPAVKDLSFIVQQGKRLGIVGRSGSGKSTTLLALFRMLEPVSGSIEIDGVPIKDISLEGLRSSMTIVPQKPLILSASLRDNLDPEGVCNEDEIWEALSKCHLTEVVAKFERGLEERIGTEAESFLSSGQKQLVSLARAILRKRKILVLDEATSAMDVETDAAVQDVLRNQFKDCTIIAVAHRIATIIDFDTILCMQNGESIEFGSPTELLAKRDGAFRALAVEQRCV</sequence>
<accession>A0ACD0NV52</accession>
<organism evidence="1 2">
    <name type="scientific">Violaceomyces palustris</name>
    <dbReference type="NCBI Taxonomy" id="1673888"/>
    <lineage>
        <taxon>Eukaryota</taxon>
        <taxon>Fungi</taxon>
        <taxon>Dikarya</taxon>
        <taxon>Basidiomycota</taxon>
        <taxon>Ustilaginomycotina</taxon>
        <taxon>Ustilaginomycetes</taxon>
        <taxon>Violaceomycetales</taxon>
        <taxon>Violaceomycetaceae</taxon>
        <taxon>Violaceomyces</taxon>
    </lineage>
</organism>